<dbReference type="CDD" id="cd16341">
    <property type="entry name" value="FdhE"/>
    <property type="match status" value="1"/>
</dbReference>
<dbReference type="Pfam" id="PF24859">
    <property type="entry name" value="FdhE_central"/>
    <property type="match status" value="1"/>
</dbReference>
<evidence type="ECO:0000256" key="1">
    <source>
        <dbReference type="ARBA" id="ARBA00022490"/>
    </source>
</evidence>
<reference evidence="6 7" key="1">
    <citation type="submission" date="2020-08" db="EMBL/GenBank/DDBJ databases">
        <title>Genomic Encyclopedia of Type Strains, Phase IV (KMG-IV): sequencing the most valuable type-strain genomes for metagenomic binning, comparative biology and taxonomic classification.</title>
        <authorList>
            <person name="Goeker M."/>
        </authorList>
    </citation>
    <scope>NUCLEOTIDE SEQUENCE [LARGE SCALE GENOMIC DNA]</scope>
    <source>
        <strain evidence="6 7">DSM 26385</strain>
    </source>
</reference>
<evidence type="ECO:0000259" key="5">
    <source>
        <dbReference type="Pfam" id="PF24860"/>
    </source>
</evidence>
<dbReference type="PANTHER" id="PTHR37689">
    <property type="entry name" value="PROTEIN FDHE"/>
    <property type="match status" value="1"/>
</dbReference>
<dbReference type="Pfam" id="PF24860">
    <property type="entry name" value="FdhE_C"/>
    <property type="match status" value="1"/>
</dbReference>
<protein>
    <recommendedName>
        <fullName evidence="2">Protein FdhE homolog</fullName>
    </recommendedName>
</protein>
<dbReference type="NCBIfam" id="TIGR01562">
    <property type="entry name" value="FdhE"/>
    <property type="match status" value="1"/>
</dbReference>
<evidence type="ECO:0000259" key="3">
    <source>
        <dbReference type="Pfam" id="PF04216"/>
    </source>
</evidence>
<dbReference type="InterPro" id="IPR024064">
    <property type="entry name" value="FdhE-like_sf"/>
</dbReference>
<proteinExistence type="inferred from homology"/>
<comment type="subcellular location">
    <subcellularLocation>
        <location evidence="2">Cytoplasm</location>
    </subcellularLocation>
</comment>
<dbReference type="EMBL" id="JACIDU010000020">
    <property type="protein sequence ID" value="MBB4105377.1"/>
    <property type="molecule type" value="Genomic_DNA"/>
</dbReference>
<gene>
    <name evidence="2" type="primary">fdhE</name>
    <name evidence="6" type="ORF">GGQ66_003964</name>
</gene>
<dbReference type="InterPro" id="IPR006452">
    <property type="entry name" value="Formate_DH_accessory"/>
</dbReference>
<accession>A0A7W6K7E4</accession>
<comment type="function">
    <text evidence="2">Necessary for formate dehydrogenase activity.</text>
</comment>
<comment type="similarity">
    <text evidence="2">Belongs to the FdhE family.</text>
</comment>
<keyword evidence="7" id="KW-1185">Reference proteome</keyword>
<dbReference type="InterPro" id="IPR056796">
    <property type="entry name" value="FdhE_C"/>
</dbReference>
<evidence type="ECO:0000313" key="7">
    <source>
        <dbReference type="Proteomes" id="UP000584824"/>
    </source>
</evidence>
<dbReference type="RefSeq" id="WP_183794816.1">
    <property type="nucleotide sequence ID" value="NZ_JACIDU010000020.1"/>
</dbReference>
<dbReference type="Pfam" id="PF04216">
    <property type="entry name" value="FdhE_N"/>
    <property type="match status" value="1"/>
</dbReference>
<dbReference type="InterPro" id="IPR056797">
    <property type="entry name" value="FdhE_central"/>
</dbReference>
<dbReference type="AlphaFoldDB" id="A0A7W6K7E4"/>
<name>A0A7W6K7E4_9HYPH</name>
<dbReference type="HAMAP" id="MF_00611">
    <property type="entry name" value="FdeH"/>
    <property type="match status" value="1"/>
</dbReference>
<dbReference type="SUPFAM" id="SSF144020">
    <property type="entry name" value="FdhE-like"/>
    <property type="match status" value="1"/>
</dbReference>
<dbReference type="GO" id="GO:0008199">
    <property type="term" value="F:ferric iron binding"/>
    <property type="evidence" value="ECO:0007669"/>
    <property type="project" value="TreeGrafter"/>
</dbReference>
<comment type="caution">
    <text evidence="6">The sequence shown here is derived from an EMBL/GenBank/DDBJ whole genome shotgun (WGS) entry which is preliminary data.</text>
</comment>
<organism evidence="6 7">
    <name type="scientific">Allorhizobium borbori</name>
    <dbReference type="NCBI Taxonomy" id="485907"/>
    <lineage>
        <taxon>Bacteria</taxon>
        <taxon>Pseudomonadati</taxon>
        <taxon>Pseudomonadota</taxon>
        <taxon>Alphaproteobacteria</taxon>
        <taxon>Hyphomicrobiales</taxon>
        <taxon>Rhizobiaceae</taxon>
        <taxon>Rhizobium/Agrobacterium group</taxon>
        <taxon>Allorhizobium</taxon>
    </lineage>
</organism>
<feature type="domain" description="FdhE N-terminal" evidence="3">
    <location>
        <begin position="34"/>
        <end position="170"/>
    </location>
</feature>
<feature type="domain" description="FdhE C-terminal" evidence="5">
    <location>
        <begin position="221"/>
        <end position="295"/>
    </location>
</feature>
<feature type="domain" description="FdhE central" evidence="4">
    <location>
        <begin position="183"/>
        <end position="219"/>
    </location>
</feature>
<dbReference type="PIRSF" id="PIRSF018296">
    <property type="entry name" value="Format_dh_formtn"/>
    <property type="match status" value="1"/>
</dbReference>
<evidence type="ECO:0000259" key="4">
    <source>
        <dbReference type="Pfam" id="PF24859"/>
    </source>
</evidence>
<dbReference type="InterPro" id="IPR056774">
    <property type="entry name" value="FdhE_N"/>
</dbReference>
<sequence length="299" mass="32169">MSRKPQGVERPKVDFETLPPGVHFDPVMLPGLGSTYYASRARRLRELAEGHELSAYLGFAADISEVQEIAATLTPLDDKRSAPIDPVTEASLGLWLPLLDALVEGLRPRLTETVLPHLDRVASMSADQRIAAAKALAGGGFADVPAETAPFIWAAFSVWMRALAASTEPPAKGEEAATEKAECPVCGTAPVASVILTGSRHGLRYLHCALCETDWHMVRAKCSNCGEAGKLDYLSFETEEASVRAECCDDCKGYLKVISLDRDHQADVVADDLATLALDAAVEEEGYRRTGFNPFALPG</sequence>
<evidence type="ECO:0000313" key="6">
    <source>
        <dbReference type="EMBL" id="MBB4105377.1"/>
    </source>
</evidence>
<evidence type="ECO:0000256" key="2">
    <source>
        <dbReference type="HAMAP-Rule" id="MF_00611"/>
    </source>
</evidence>
<dbReference type="PANTHER" id="PTHR37689:SF1">
    <property type="entry name" value="PROTEIN FDHE"/>
    <property type="match status" value="1"/>
</dbReference>
<dbReference type="Proteomes" id="UP000584824">
    <property type="component" value="Unassembled WGS sequence"/>
</dbReference>
<dbReference type="GO" id="GO:0051604">
    <property type="term" value="P:protein maturation"/>
    <property type="evidence" value="ECO:0007669"/>
    <property type="project" value="TreeGrafter"/>
</dbReference>
<keyword evidence="1 2" id="KW-0963">Cytoplasm</keyword>
<dbReference type="Gene3D" id="3.90.1670.10">
    <property type="entry name" value="FdhE-like domain"/>
    <property type="match status" value="1"/>
</dbReference>
<dbReference type="GO" id="GO:0005829">
    <property type="term" value="C:cytosol"/>
    <property type="evidence" value="ECO:0007669"/>
    <property type="project" value="TreeGrafter"/>
</dbReference>